<gene>
    <name evidence="2" type="ORF">FHS74_003592</name>
</gene>
<name>A0A7X0AZK1_9PROT</name>
<dbReference type="EMBL" id="JACIIZ010000010">
    <property type="protein sequence ID" value="MBB6253023.1"/>
    <property type="molecule type" value="Genomic_DNA"/>
</dbReference>
<dbReference type="Proteomes" id="UP000539175">
    <property type="component" value="Unassembled WGS sequence"/>
</dbReference>
<reference evidence="2 3" key="1">
    <citation type="submission" date="2020-08" db="EMBL/GenBank/DDBJ databases">
        <title>Genomic Encyclopedia of Type Strains, Phase IV (KMG-IV): sequencing the most valuable type-strain genomes for metagenomic binning, comparative biology and taxonomic classification.</title>
        <authorList>
            <person name="Goeker M."/>
        </authorList>
    </citation>
    <scope>NUCLEOTIDE SEQUENCE [LARGE SCALE GENOMIC DNA]</scope>
    <source>
        <strain evidence="2 3">DSM 22198</strain>
    </source>
</reference>
<dbReference type="RefSeq" id="WP_184803026.1">
    <property type="nucleotide sequence ID" value="NZ_JACIIZ010000010.1"/>
</dbReference>
<protein>
    <submittedName>
        <fullName evidence="2">Uncharacterized protein</fullName>
    </submittedName>
</protein>
<organism evidence="2 3">
    <name type="scientific">Nitrospirillum iridis</name>
    <dbReference type="NCBI Taxonomy" id="765888"/>
    <lineage>
        <taxon>Bacteria</taxon>
        <taxon>Pseudomonadati</taxon>
        <taxon>Pseudomonadota</taxon>
        <taxon>Alphaproteobacteria</taxon>
        <taxon>Rhodospirillales</taxon>
        <taxon>Azospirillaceae</taxon>
        <taxon>Nitrospirillum</taxon>
    </lineage>
</organism>
<keyword evidence="3" id="KW-1185">Reference proteome</keyword>
<proteinExistence type="predicted"/>
<dbReference type="AlphaFoldDB" id="A0A7X0AZK1"/>
<evidence type="ECO:0000256" key="1">
    <source>
        <dbReference type="SAM" id="MobiDB-lite"/>
    </source>
</evidence>
<comment type="caution">
    <text evidence="2">The sequence shown here is derived from an EMBL/GenBank/DDBJ whole genome shotgun (WGS) entry which is preliminary data.</text>
</comment>
<sequence length="154" mass="16806">MEVPAERPKARVKKWRSKNPAGRFTTATAKALRAVKTAEGSAQCGGGSRKGVRNGSTRVETEQAMFDAAPLVQASKQLPADIQERTGLTINPLYEMELMVRADALGARERLQALKELAAYTHSRAPSIVDSKVEVKRAEDWLDQLAAEEDTSPT</sequence>
<feature type="region of interest" description="Disordered" evidence="1">
    <location>
        <begin position="1"/>
        <end position="21"/>
    </location>
</feature>
<accession>A0A7X0AZK1</accession>
<evidence type="ECO:0000313" key="3">
    <source>
        <dbReference type="Proteomes" id="UP000539175"/>
    </source>
</evidence>
<evidence type="ECO:0000313" key="2">
    <source>
        <dbReference type="EMBL" id="MBB6253023.1"/>
    </source>
</evidence>